<dbReference type="RefSeq" id="WP_013299171.1">
    <property type="nucleotide sequence ID" value="NC_014414.1"/>
</dbReference>
<sequence length="679" mass="74797">MSGNASGPFKTFLRGGQVTLHTLRMFGQVMRFLSFAMVSLMLVIAWAGVMVNTAPEDRHYAMKRYEAWAYRAAGFRESLELNMRTADGSHAPFPIGTILTHPAVAEHEKRFRRQLFVWGRIGGLGGGFGFLLLTGLFVGRGSTLTRTNVKRGAAMASAQELKAQIGAHNRWTAMKRKELRGRPRYALAGIPYPVGSEVQHTGISGTIGSGKTQAIAALLDQIRKAGDRAVVFDLTGGFIAPFYREDRDTILNPLDRRAPAWSVFDEAKTKAGFDAIAAAMIPRAQKADPVWADSARMVFSTAGQLLLGDGRASNKELVDLLLNAELRTLAPFFAGTPAASIISADTPRMTNSVRMMLSTYLDGLRLLPSRGDRFSITEWIENDRAGSTLFLSSRADMHETLRPLLTVWMDTAVRALMSRPRDPNRRIWFIMDEVAALQELPSIMDGLARGRQFGAAFVLGIQAQSQLRDIYGPDGAQTLSSVCRTKLILAASDADTAKWYADFLGRQETSRSNENVSFGANTIRDGVMLARQERIEHLVIPEEIMNLRSLEGYLKMPEGFPLAKVKVPLVLREDREPAFLPREDQGLLITRARAPHTVKAMQATAHRPGSEDGQRDMFSEAERDGIDELIDPDTGEVSATTRVEGVAQDGAEGADPPSPPDRPRPRDIGQDFPDWGFEP</sequence>
<dbReference type="PANTHER" id="PTHR37937:SF1">
    <property type="entry name" value="CONJUGATIVE TRANSFER: DNA TRANSPORT"/>
    <property type="match status" value="1"/>
</dbReference>
<feature type="transmembrane region" description="Helical" evidence="7">
    <location>
        <begin position="32"/>
        <end position="54"/>
    </location>
</feature>
<gene>
    <name evidence="9" type="ordered locus">PB2503_00582</name>
</gene>
<keyword evidence="4 7" id="KW-1133">Transmembrane helix</keyword>
<dbReference type="KEGG" id="pbr:PB2503_00582"/>
<evidence type="ECO:0000256" key="4">
    <source>
        <dbReference type="ARBA" id="ARBA00022989"/>
    </source>
</evidence>
<keyword evidence="3 7" id="KW-0812">Transmembrane</keyword>
<dbReference type="SUPFAM" id="SSF52540">
    <property type="entry name" value="P-loop containing nucleoside triphosphate hydrolases"/>
    <property type="match status" value="1"/>
</dbReference>
<evidence type="ECO:0000256" key="5">
    <source>
        <dbReference type="ARBA" id="ARBA00023136"/>
    </source>
</evidence>
<dbReference type="InterPro" id="IPR051539">
    <property type="entry name" value="T4SS-coupling_protein"/>
</dbReference>
<reference evidence="10" key="1">
    <citation type="submission" date="2010-08" db="EMBL/GenBank/DDBJ databases">
        <title>Genome sequence of Parvularcula bermudensis HTCC2503.</title>
        <authorList>
            <person name="Kang D.-M."/>
            <person name="Oh H.-M."/>
            <person name="Cho J.-C."/>
        </authorList>
    </citation>
    <scope>NUCLEOTIDE SEQUENCE [LARGE SCALE GENOMIC DNA]</scope>
    <source>
        <strain evidence="10">ATCC BAA-594 / HTCC2503 / KCTC 12087</strain>
    </source>
</reference>
<keyword evidence="10" id="KW-1185">Reference proteome</keyword>
<dbReference type="eggNOG" id="COG3505">
    <property type="taxonomic scope" value="Bacteria"/>
</dbReference>
<dbReference type="PANTHER" id="PTHR37937">
    <property type="entry name" value="CONJUGATIVE TRANSFER: DNA TRANSPORT"/>
    <property type="match status" value="1"/>
</dbReference>
<dbReference type="CDD" id="cd01127">
    <property type="entry name" value="TrwB_TraG_TraD_VirD4"/>
    <property type="match status" value="1"/>
</dbReference>
<dbReference type="AlphaFoldDB" id="E0TAY8"/>
<evidence type="ECO:0000256" key="6">
    <source>
        <dbReference type="SAM" id="MobiDB-lite"/>
    </source>
</evidence>
<evidence type="ECO:0000313" key="9">
    <source>
        <dbReference type="EMBL" id="ADM08197.1"/>
    </source>
</evidence>
<evidence type="ECO:0000256" key="1">
    <source>
        <dbReference type="ARBA" id="ARBA00004651"/>
    </source>
</evidence>
<accession>E0TAY8</accession>
<feature type="domain" description="Type IV secretion system coupling protein TraD DNA-binding" evidence="8">
    <location>
        <begin position="184"/>
        <end position="568"/>
    </location>
</feature>
<name>E0TAY8_PARBH</name>
<evidence type="ECO:0000259" key="8">
    <source>
        <dbReference type="Pfam" id="PF10412"/>
    </source>
</evidence>
<dbReference type="STRING" id="314260.PB2503_00582"/>
<dbReference type="Gene3D" id="3.40.50.300">
    <property type="entry name" value="P-loop containing nucleotide triphosphate hydrolases"/>
    <property type="match status" value="2"/>
</dbReference>
<dbReference type="InterPro" id="IPR027417">
    <property type="entry name" value="P-loop_NTPase"/>
</dbReference>
<dbReference type="EMBL" id="CP002156">
    <property type="protein sequence ID" value="ADM08197.1"/>
    <property type="molecule type" value="Genomic_DNA"/>
</dbReference>
<dbReference type="Proteomes" id="UP000001302">
    <property type="component" value="Chromosome"/>
</dbReference>
<organism evidence="9 10">
    <name type="scientific">Parvularcula bermudensis (strain ATCC BAA-594 / HTCC2503 / KCTC 12087)</name>
    <dbReference type="NCBI Taxonomy" id="314260"/>
    <lineage>
        <taxon>Bacteria</taxon>
        <taxon>Pseudomonadati</taxon>
        <taxon>Pseudomonadota</taxon>
        <taxon>Alphaproteobacteria</taxon>
        <taxon>Parvularculales</taxon>
        <taxon>Parvularculaceae</taxon>
        <taxon>Parvularcula</taxon>
    </lineage>
</organism>
<feature type="transmembrane region" description="Helical" evidence="7">
    <location>
        <begin position="117"/>
        <end position="138"/>
    </location>
</feature>
<reference evidence="9 10" key="2">
    <citation type="journal article" date="2011" name="J. Bacteriol.">
        <title>Complete genome sequence of strain HTCC2503T of Parvularcula bermudensis, the type species of the order "Parvularculales" in the class Alphaproteobacteria.</title>
        <authorList>
            <person name="Oh H.M."/>
            <person name="Kang I."/>
            <person name="Vergin K.L."/>
            <person name="Kang D."/>
            <person name="Rhee K.H."/>
            <person name="Giovannoni S.J."/>
            <person name="Cho J.C."/>
        </authorList>
    </citation>
    <scope>NUCLEOTIDE SEQUENCE [LARGE SCALE GENOMIC DNA]</scope>
    <source>
        <strain evidence="10">ATCC BAA-594 / HTCC2503 / KCTC 12087</strain>
    </source>
</reference>
<evidence type="ECO:0000256" key="2">
    <source>
        <dbReference type="ARBA" id="ARBA00022475"/>
    </source>
</evidence>
<dbReference type="HOGENOM" id="CLU_016763_4_1_5"/>
<dbReference type="OrthoDB" id="102453at2"/>
<evidence type="ECO:0000313" key="10">
    <source>
        <dbReference type="Proteomes" id="UP000001302"/>
    </source>
</evidence>
<comment type="subcellular location">
    <subcellularLocation>
        <location evidence="1">Cell membrane</location>
        <topology evidence="1">Multi-pass membrane protein</topology>
    </subcellularLocation>
</comment>
<proteinExistence type="predicted"/>
<keyword evidence="5 7" id="KW-0472">Membrane</keyword>
<evidence type="ECO:0000256" key="7">
    <source>
        <dbReference type="SAM" id="Phobius"/>
    </source>
</evidence>
<dbReference type="Pfam" id="PF10412">
    <property type="entry name" value="TrwB_AAD_bind"/>
    <property type="match status" value="1"/>
</dbReference>
<dbReference type="InterPro" id="IPR019476">
    <property type="entry name" value="T4SS_TraD_DNA-bd"/>
</dbReference>
<feature type="region of interest" description="Disordered" evidence="6">
    <location>
        <begin position="624"/>
        <end position="679"/>
    </location>
</feature>
<keyword evidence="2" id="KW-1003">Cell membrane</keyword>
<protein>
    <submittedName>
        <fullName evidence="9">TraD</fullName>
    </submittedName>
</protein>
<evidence type="ECO:0000256" key="3">
    <source>
        <dbReference type="ARBA" id="ARBA00022692"/>
    </source>
</evidence>
<dbReference type="GO" id="GO:0005886">
    <property type="term" value="C:plasma membrane"/>
    <property type="evidence" value="ECO:0007669"/>
    <property type="project" value="UniProtKB-SubCell"/>
</dbReference>